<dbReference type="InterPro" id="IPR050125">
    <property type="entry name" value="GPCR_opsins"/>
</dbReference>
<feature type="transmembrane region" description="Helical" evidence="14">
    <location>
        <begin position="41"/>
        <end position="62"/>
    </location>
</feature>
<dbReference type="PROSITE" id="PS50262">
    <property type="entry name" value="G_PROTEIN_RECEP_F1_2"/>
    <property type="match status" value="1"/>
</dbReference>
<dbReference type="OrthoDB" id="2105199at2759"/>
<protein>
    <recommendedName>
        <fullName evidence="15">G-protein coupled receptors family 1 profile domain-containing protein</fullName>
    </recommendedName>
</protein>
<reference evidence="16 17" key="1">
    <citation type="journal article" date="2013" name="Nature">
        <title>Insights into bilaterian evolution from three spiralian genomes.</title>
        <authorList>
            <person name="Simakov O."/>
            <person name="Marletaz F."/>
            <person name="Cho S.J."/>
            <person name="Edsinger-Gonzales E."/>
            <person name="Havlak P."/>
            <person name="Hellsten U."/>
            <person name="Kuo D.H."/>
            <person name="Larsson T."/>
            <person name="Lv J."/>
            <person name="Arendt D."/>
            <person name="Savage R."/>
            <person name="Osoegawa K."/>
            <person name="de Jong P."/>
            <person name="Grimwood J."/>
            <person name="Chapman J.A."/>
            <person name="Shapiro H."/>
            <person name="Aerts A."/>
            <person name="Otillar R.P."/>
            <person name="Terry A.Y."/>
            <person name="Boore J.L."/>
            <person name="Grigoriev I.V."/>
            <person name="Lindberg D.R."/>
            <person name="Seaver E.C."/>
            <person name="Weisblat D.A."/>
            <person name="Putnam N.H."/>
            <person name="Rokhsar D.S."/>
        </authorList>
    </citation>
    <scope>NUCLEOTIDE SEQUENCE [LARGE SCALE GENOMIC DNA]</scope>
</reference>
<dbReference type="Proteomes" id="UP000030746">
    <property type="component" value="Unassembled WGS sequence"/>
</dbReference>
<dbReference type="EMBL" id="KB203566">
    <property type="protein sequence ID" value="ESO83928.1"/>
    <property type="molecule type" value="Genomic_DNA"/>
</dbReference>
<keyword evidence="10" id="KW-1015">Disulfide bond</keyword>
<evidence type="ECO:0000259" key="15">
    <source>
        <dbReference type="PROSITE" id="PS50262"/>
    </source>
</evidence>
<evidence type="ECO:0000313" key="17">
    <source>
        <dbReference type="Proteomes" id="UP000030746"/>
    </source>
</evidence>
<dbReference type="HOGENOM" id="CLU_009579_3_0_1"/>
<keyword evidence="5" id="KW-0681">Retinal protein</keyword>
<evidence type="ECO:0000256" key="12">
    <source>
        <dbReference type="ARBA" id="ARBA00023180"/>
    </source>
</evidence>
<dbReference type="InterPro" id="IPR002962">
    <property type="entry name" value="Peropsin"/>
</dbReference>
<evidence type="ECO:0000313" key="16">
    <source>
        <dbReference type="EMBL" id="ESO83928.1"/>
    </source>
</evidence>
<feature type="domain" description="G-protein coupled receptors family 1 profile" evidence="15">
    <location>
        <begin position="32"/>
        <end position="233"/>
    </location>
</feature>
<dbReference type="KEGG" id="lgi:LOTGIDRAFT_155231"/>
<keyword evidence="2" id="KW-0600">Photoreceptor protein</keyword>
<dbReference type="GO" id="GO:0009881">
    <property type="term" value="F:photoreceptor activity"/>
    <property type="evidence" value="ECO:0007669"/>
    <property type="project" value="UniProtKB-KW"/>
</dbReference>
<dbReference type="InterPro" id="IPR017452">
    <property type="entry name" value="GPCR_Rhodpsn_7TM"/>
</dbReference>
<dbReference type="PRINTS" id="PR00237">
    <property type="entry name" value="GPCRRHODOPSN"/>
</dbReference>
<dbReference type="Pfam" id="PF00001">
    <property type="entry name" value="7tm_1"/>
    <property type="match status" value="1"/>
</dbReference>
<name>V3Z0E3_LOTGI</name>
<feature type="transmembrane region" description="Helical" evidence="14">
    <location>
        <begin position="213"/>
        <end position="236"/>
    </location>
</feature>
<dbReference type="GO" id="GO:0007602">
    <property type="term" value="P:phototransduction"/>
    <property type="evidence" value="ECO:0007669"/>
    <property type="project" value="UniProtKB-KW"/>
</dbReference>
<evidence type="ECO:0000256" key="5">
    <source>
        <dbReference type="ARBA" id="ARBA00022925"/>
    </source>
</evidence>
<dbReference type="SUPFAM" id="SSF81321">
    <property type="entry name" value="Family A G protein-coupled receptor-like"/>
    <property type="match status" value="1"/>
</dbReference>
<evidence type="ECO:0000256" key="6">
    <source>
        <dbReference type="ARBA" id="ARBA00022989"/>
    </source>
</evidence>
<keyword evidence="7" id="KW-0157">Chromophore</keyword>
<keyword evidence="8" id="KW-0297">G-protein coupled receptor</keyword>
<keyword evidence="9 14" id="KW-0472">Membrane</keyword>
<dbReference type="InterPro" id="IPR027430">
    <property type="entry name" value="Retinal_BS"/>
</dbReference>
<keyword evidence="3" id="KW-0716">Sensory transduction</keyword>
<evidence type="ECO:0000256" key="14">
    <source>
        <dbReference type="SAM" id="Phobius"/>
    </source>
</evidence>
<dbReference type="PRINTS" id="PR01244">
    <property type="entry name" value="PEROPSIN"/>
</dbReference>
<accession>V3Z0E3</accession>
<dbReference type="GO" id="GO:0007601">
    <property type="term" value="P:visual perception"/>
    <property type="evidence" value="ECO:0007669"/>
    <property type="project" value="InterPro"/>
</dbReference>
<dbReference type="GeneID" id="20236647"/>
<evidence type="ECO:0000256" key="13">
    <source>
        <dbReference type="ARBA" id="ARBA00023224"/>
    </source>
</evidence>
<proteinExistence type="predicted"/>
<evidence type="ECO:0000256" key="3">
    <source>
        <dbReference type="ARBA" id="ARBA00022606"/>
    </source>
</evidence>
<sequence length="266" mass="30637">MKHSNFSTPPLSILMMHGLTRQTRNMLFKPRWRFGEVTCRWYAFNGMFFGLASIGCLASIGLDRYMLTCRYHKYLELETKHYVGLSLAVWLNALFWAVMPLLGWSQYTIDSSAIACLLDLSRPEIGLILYILAIFIFCFVIPLTIVGITYYKAWMKILEIGDGGAQENIEWTNHKQITKMSVVVVVMFCFTWSPYAMVHLYCIFRTTRHIPPALSIVPALLAKSSAVYNPYIYAIVNKRFRLALKKMCGCICTRNDRQALQIHNLC</sequence>
<feature type="transmembrane region" description="Helical" evidence="14">
    <location>
        <begin position="127"/>
        <end position="151"/>
    </location>
</feature>
<dbReference type="CTD" id="20236647"/>
<dbReference type="PROSITE" id="PS00238">
    <property type="entry name" value="OPSIN"/>
    <property type="match status" value="1"/>
</dbReference>
<comment type="subcellular location">
    <subcellularLocation>
        <location evidence="1">Membrane</location>
        <topology evidence="1">Multi-pass membrane protein</topology>
    </subcellularLocation>
</comment>
<feature type="transmembrane region" description="Helical" evidence="14">
    <location>
        <begin position="182"/>
        <end position="201"/>
    </location>
</feature>
<keyword evidence="13" id="KW-0807">Transducer</keyword>
<gene>
    <name evidence="16" type="ORF">LOTGIDRAFT_155231</name>
</gene>
<feature type="transmembrane region" description="Helical" evidence="14">
    <location>
        <begin position="82"/>
        <end position="107"/>
    </location>
</feature>
<evidence type="ECO:0000256" key="8">
    <source>
        <dbReference type="ARBA" id="ARBA00023040"/>
    </source>
</evidence>
<evidence type="ECO:0000256" key="10">
    <source>
        <dbReference type="ARBA" id="ARBA00023157"/>
    </source>
</evidence>
<dbReference type="RefSeq" id="XP_009065058.1">
    <property type="nucleotide sequence ID" value="XM_009066810.1"/>
</dbReference>
<dbReference type="AlphaFoldDB" id="V3Z0E3"/>
<dbReference type="Gene3D" id="1.20.1070.10">
    <property type="entry name" value="Rhodopsin 7-helix transmembrane proteins"/>
    <property type="match status" value="1"/>
</dbReference>
<evidence type="ECO:0000256" key="9">
    <source>
        <dbReference type="ARBA" id="ARBA00023136"/>
    </source>
</evidence>
<dbReference type="InterPro" id="IPR000276">
    <property type="entry name" value="GPCR_Rhodpsn"/>
</dbReference>
<organism evidence="16 17">
    <name type="scientific">Lottia gigantea</name>
    <name type="common">Giant owl limpet</name>
    <dbReference type="NCBI Taxonomy" id="225164"/>
    <lineage>
        <taxon>Eukaryota</taxon>
        <taxon>Metazoa</taxon>
        <taxon>Spiralia</taxon>
        <taxon>Lophotrochozoa</taxon>
        <taxon>Mollusca</taxon>
        <taxon>Gastropoda</taxon>
        <taxon>Patellogastropoda</taxon>
        <taxon>Lottioidea</taxon>
        <taxon>Lottiidae</taxon>
        <taxon>Lottia</taxon>
    </lineage>
</organism>
<keyword evidence="4 14" id="KW-0812">Transmembrane</keyword>
<keyword evidence="12" id="KW-0325">Glycoprotein</keyword>
<dbReference type="OMA" id="MHWNDSS"/>
<dbReference type="GO" id="GO:0016020">
    <property type="term" value="C:membrane"/>
    <property type="evidence" value="ECO:0007669"/>
    <property type="project" value="UniProtKB-SubCell"/>
</dbReference>
<evidence type="ECO:0000256" key="1">
    <source>
        <dbReference type="ARBA" id="ARBA00004141"/>
    </source>
</evidence>
<dbReference type="GO" id="GO:0004930">
    <property type="term" value="F:G protein-coupled receptor activity"/>
    <property type="evidence" value="ECO:0007669"/>
    <property type="project" value="UniProtKB-KW"/>
</dbReference>
<keyword evidence="11" id="KW-0675">Receptor</keyword>
<keyword evidence="17" id="KW-1185">Reference proteome</keyword>
<keyword evidence="6 14" id="KW-1133">Transmembrane helix</keyword>
<evidence type="ECO:0000256" key="7">
    <source>
        <dbReference type="ARBA" id="ARBA00022991"/>
    </source>
</evidence>
<evidence type="ECO:0000256" key="11">
    <source>
        <dbReference type="ARBA" id="ARBA00023170"/>
    </source>
</evidence>
<evidence type="ECO:0000256" key="2">
    <source>
        <dbReference type="ARBA" id="ARBA00022543"/>
    </source>
</evidence>
<evidence type="ECO:0000256" key="4">
    <source>
        <dbReference type="ARBA" id="ARBA00022692"/>
    </source>
</evidence>
<dbReference type="PANTHER" id="PTHR24240">
    <property type="entry name" value="OPSIN"/>
    <property type="match status" value="1"/>
</dbReference>